<dbReference type="InterPro" id="IPR003043">
    <property type="entry name" value="Uropor_MeTrfase_CS"/>
</dbReference>
<sequence length="276" mass="28680">MSYLQNPATILPCPEAGQRGRITLVGAGPGAADHLTLRAVRCLQQADVIYYDRLVEPEVLAFARPGAACVFVGKEVGAHSWPQARIDATIVAAALQGKQVVRLKSGDPSVFGRAAEEIAAARAHGIEIEIIPGVTAASAAAASLCQPLTQRGVTDRVVLATATCCTGEMTSQIGEIARPGTSLVFYMAMTQLRALSDQLIAAGVAPDQPVTVATNVSRANERSLATTVAQLWQDCEAANVRNPAVILIELAKPPEPQPGGISFAARSVSATALPAP</sequence>
<dbReference type="PANTHER" id="PTHR45790">
    <property type="entry name" value="SIROHEME SYNTHASE-RELATED"/>
    <property type="match status" value="1"/>
</dbReference>
<comment type="pathway">
    <text evidence="7">Porphyrin-containing compound metabolism; siroheme biosynthesis; precorrin-2 from uroporphyrinogen III: step 1/1.</text>
</comment>
<dbReference type="PROSITE" id="PS00840">
    <property type="entry name" value="SUMT_2"/>
    <property type="match status" value="1"/>
</dbReference>
<organism evidence="10 11">
    <name type="scientific">Pseudotabrizicola alkalilacus</name>
    <dbReference type="NCBI Taxonomy" id="2305252"/>
    <lineage>
        <taxon>Bacteria</taxon>
        <taxon>Pseudomonadati</taxon>
        <taxon>Pseudomonadota</taxon>
        <taxon>Alphaproteobacteria</taxon>
        <taxon>Rhodobacterales</taxon>
        <taxon>Paracoccaceae</taxon>
        <taxon>Pseudotabrizicola</taxon>
    </lineage>
</organism>
<comment type="caution">
    <text evidence="10">The sequence shown here is derived from an EMBL/GenBank/DDBJ whole genome shotgun (WGS) entry which is preliminary data.</text>
</comment>
<keyword evidence="3 8" id="KW-0489">Methyltransferase</keyword>
<dbReference type="InterPro" id="IPR050161">
    <property type="entry name" value="Siro_Cobalamin_biosynth"/>
</dbReference>
<comment type="similarity">
    <text evidence="1 8">Belongs to the precorrin methyltransferase family.</text>
</comment>
<evidence type="ECO:0000256" key="3">
    <source>
        <dbReference type="ARBA" id="ARBA00022603"/>
    </source>
</evidence>
<dbReference type="AlphaFoldDB" id="A0A411YXM2"/>
<name>A0A411YXM2_9RHOB</name>
<reference evidence="10 11" key="1">
    <citation type="submission" date="2018-08" db="EMBL/GenBank/DDBJ databases">
        <title>Flavobacterium tibetense sp. nov., isolated from a wetland YonghuCo on Tibetan Plateau.</title>
        <authorList>
            <person name="Phurbu D."/>
            <person name="Lu H."/>
            <person name="Xing P."/>
        </authorList>
    </citation>
    <scope>NUCLEOTIDE SEQUENCE [LARGE SCALE GENOMIC DNA]</scope>
    <source>
        <strain evidence="10 11">DJC</strain>
    </source>
</reference>
<dbReference type="InterPro" id="IPR035996">
    <property type="entry name" value="4pyrrol_Methylase_sf"/>
</dbReference>
<evidence type="ECO:0000256" key="1">
    <source>
        <dbReference type="ARBA" id="ARBA00005879"/>
    </source>
</evidence>
<dbReference type="SUPFAM" id="SSF53790">
    <property type="entry name" value="Tetrapyrrole methylase"/>
    <property type="match status" value="1"/>
</dbReference>
<evidence type="ECO:0000259" key="9">
    <source>
        <dbReference type="Pfam" id="PF00590"/>
    </source>
</evidence>
<dbReference type="CDD" id="cd11642">
    <property type="entry name" value="SUMT"/>
    <property type="match status" value="1"/>
</dbReference>
<evidence type="ECO:0000256" key="5">
    <source>
        <dbReference type="ARBA" id="ARBA00022691"/>
    </source>
</evidence>
<dbReference type="NCBIfam" id="TIGR01469">
    <property type="entry name" value="cobA_cysG_Cterm"/>
    <property type="match status" value="1"/>
</dbReference>
<evidence type="ECO:0000256" key="2">
    <source>
        <dbReference type="ARBA" id="ARBA00012162"/>
    </source>
</evidence>
<dbReference type="InterPro" id="IPR000878">
    <property type="entry name" value="4pyrrol_Mease"/>
</dbReference>
<dbReference type="InterPro" id="IPR014776">
    <property type="entry name" value="4pyrrole_Mease_sub2"/>
</dbReference>
<dbReference type="GO" id="GO:0019354">
    <property type="term" value="P:siroheme biosynthetic process"/>
    <property type="evidence" value="ECO:0007669"/>
    <property type="project" value="UniProtKB-UniPathway"/>
</dbReference>
<dbReference type="Proteomes" id="UP000284547">
    <property type="component" value="Unassembled WGS sequence"/>
</dbReference>
<protein>
    <recommendedName>
        <fullName evidence="2">uroporphyrinogen-III C-methyltransferase</fullName>
        <ecNumber evidence="2">2.1.1.107</ecNumber>
    </recommendedName>
</protein>
<keyword evidence="5" id="KW-0949">S-adenosyl-L-methionine</keyword>
<dbReference type="InterPro" id="IPR014777">
    <property type="entry name" value="4pyrrole_Mease_sub1"/>
</dbReference>
<dbReference type="NCBIfam" id="NF004790">
    <property type="entry name" value="PRK06136.1"/>
    <property type="match status" value="1"/>
</dbReference>
<dbReference type="Pfam" id="PF00590">
    <property type="entry name" value="TP_methylase"/>
    <property type="match status" value="1"/>
</dbReference>
<proteinExistence type="inferred from homology"/>
<dbReference type="RefSeq" id="WP_118155860.1">
    <property type="nucleotide sequence ID" value="NZ_QWEY01000015.1"/>
</dbReference>
<dbReference type="EC" id="2.1.1.107" evidence="2"/>
<dbReference type="EMBL" id="QWEY01000015">
    <property type="protein sequence ID" value="RGP35489.1"/>
    <property type="molecule type" value="Genomic_DNA"/>
</dbReference>
<evidence type="ECO:0000313" key="10">
    <source>
        <dbReference type="EMBL" id="RGP35489.1"/>
    </source>
</evidence>
<dbReference type="OrthoDB" id="9815856at2"/>
<keyword evidence="11" id="KW-1185">Reference proteome</keyword>
<evidence type="ECO:0000313" key="11">
    <source>
        <dbReference type="Proteomes" id="UP000284547"/>
    </source>
</evidence>
<dbReference type="GO" id="GO:0032259">
    <property type="term" value="P:methylation"/>
    <property type="evidence" value="ECO:0007669"/>
    <property type="project" value="UniProtKB-KW"/>
</dbReference>
<dbReference type="GO" id="GO:0004851">
    <property type="term" value="F:uroporphyrin-III C-methyltransferase activity"/>
    <property type="evidence" value="ECO:0007669"/>
    <property type="project" value="UniProtKB-EC"/>
</dbReference>
<dbReference type="Gene3D" id="3.30.950.10">
    <property type="entry name" value="Methyltransferase, Cobalt-precorrin-4 Transmethylase, Domain 2"/>
    <property type="match status" value="1"/>
</dbReference>
<dbReference type="Gene3D" id="3.40.1010.10">
    <property type="entry name" value="Cobalt-precorrin-4 Transmethylase, Domain 1"/>
    <property type="match status" value="1"/>
</dbReference>
<gene>
    <name evidence="10" type="primary">cobA</name>
    <name evidence="10" type="ORF">D1012_19865</name>
</gene>
<evidence type="ECO:0000256" key="6">
    <source>
        <dbReference type="ARBA" id="ARBA00023244"/>
    </source>
</evidence>
<evidence type="ECO:0000256" key="4">
    <source>
        <dbReference type="ARBA" id="ARBA00022679"/>
    </source>
</evidence>
<keyword evidence="6" id="KW-0627">Porphyrin biosynthesis</keyword>
<dbReference type="InterPro" id="IPR006366">
    <property type="entry name" value="CobA/CysG_C"/>
</dbReference>
<dbReference type="PANTHER" id="PTHR45790:SF3">
    <property type="entry name" value="S-ADENOSYL-L-METHIONINE-DEPENDENT UROPORPHYRINOGEN III METHYLTRANSFERASE, CHLOROPLASTIC"/>
    <property type="match status" value="1"/>
</dbReference>
<dbReference type="FunFam" id="3.40.1010.10:FF:000001">
    <property type="entry name" value="Siroheme synthase"/>
    <property type="match status" value="1"/>
</dbReference>
<accession>A0A411YXM2</accession>
<evidence type="ECO:0000256" key="8">
    <source>
        <dbReference type="RuleBase" id="RU003960"/>
    </source>
</evidence>
<dbReference type="UniPathway" id="UPA00262">
    <property type="reaction ID" value="UER00211"/>
</dbReference>
<evidence type="ECO:0000256" key="7">
    <source>
        <dbReference type="ARBA" id="ARBA00025705"/>
    </source>
</evidence>
<feature type="domain" description="Tetrapyrrole methylase" evidence="9">
    <location>
        <begin position="21"/>
        <end position="231"/>
    </location>
</feature>
<keyword evidence="4 8" id="KW-0808">Transferase</keyword>